<gene>
    <name evidence="2" type="ORF">B5C34_05205</name>
</gene>
<feature type="compositionally biased region" description="Low complexity" evidence="1">
    <location>
        <begin position="139"/>
        <end position="152"/>
    </location>
</feature>
<protein>
    <submittedName>
        <fullName evidence="2">Uncharacterized protein</fullName>
    </submittedName>
</protein>
<sequence length="167" mass="18246">MFVLKREAAVWWPVVWHGASSEEPGAIVENRLDVKFRRRERSDLKRIFGGAYEAASSSKGLDLQFGDPATDRLIFDELVSSWRGLLDEDGRNELPCADPYIGQMIELPGFMAALSLAYMKFAGGIEETRRGNLKGSPAGGPATEPTEAAETTRQTGTTAPERSPNGT</sequence>
<evidence type="ECO:0000313" key="2">
    <source>
        <dbReference type="EMBL" id="OWV32909.1"/>
    </source>
</evidence>
<keyword evidence="3" id="KW-1185">Reference proteome</keyword>
<evidence type="ECO:0000256" key="1">
    <source>
        <dbReference type="SAM" id="MobiDB-lite"/>
    </source>
</evidence>
<comment type="caution">
    <text evidence="2">The sequence shown here is derived from an EMBL/GenBank/DDBJ whole genome shotgun (WGS) entry which is preliminary data.</text>
</comment>
<evidence type="ECO:0000313" key="3">
    <source>
        <dbReference type="Proteomes" id="UP000198462"/>
    </source>
</evidence>
<dbReference type="RefSeq" id="WP_088711698.1">
    <property type="nucleotide sequence ID" value="NZ_NFZT01000001.1"/>
</dbReference>
<dbReference type="Proteomes" id="UP000198462">
    <property type="component" value="Unassembled WGS sequence"/>
</dbReference>
<dbReference type="AlphaFoldDB" id="A0A219B542"/>
<accession>A0A219B542</accession>
<organism evidence="2 3">
    <name type="scientific">Pacificimonas flava</name>
    <dbReference type="NCBI Taxonomy" id="1234595"/>
    <lineage>
        <taxon>Bacteria</taxon>
        <taxon>Pseudomonadati</taxon>
        <taxon>Pseudomonadota</taxon>
        <taxon>Alphaproteobacteria</taxon>
        <taxon>Sphingomonadales</taxon>
        <taxon>Sphingosinicellaceae</taxon>
        <taxon>Pacificimonas</taxon>
    </lineage>
</organism>
<dbReference type="EMBL" id="NFZT01000001">
    <property type="protein sequence ID" value="OWV32909.1"/>
    <property type="molecule type" value="Genomic_DNA"/>
</dbReference>
<proteinExistence type="predicted"/>
<name>A0A219B542_9SPHN</name>
<reference evidence="3" key="1">
    <citation type="submission" date="2017-05" db="EMBL/GenBank/DDBJ databases">
        <authorList>
            <person name="Lin X."/>
        </authorList>
    </citation>
    <scope>NUCLEOTIDE SEQUENCE [LARGE SCALE GENOMIC DNA]</scope>
    <source>
        <strain evidence="3">JLT2012</strain>
    </source>
</reference>
<feature type="compositionally biased region" description="Polar residues" evidence="1">
    <location>
        <begin position="153"/>
        <end position="167"/>
    </location>
</feature>
<feature type="region of interest" description="Disordered" evidence="1">
    <location>
        <begin position="129"/>
        <end position="167"/>
    </location>
</feature>